<protein>
    <recommendedName>
        <fullName evidence="4">tRNA pseudouridine synthase A</fullName>
        <ecNumber evidence="4">5.4.99.12</ecNumber>
    </recommendedName>
    <alternativeName>
        <fullName evidence="4">tRNA pseudouridine(38-40) synthase</fullName>
    </alternativeName>
    <alternativeName>
        <fullName evidence="4">tRNA pseudouridylate synthase I</fullName>
    </alternativeName>
    <alternativeName>
        <fullName evidence="4">tRNA-uridine isomerase I</fullName>
    </alternativeName>
</protein>
<comment type="subunit">
    <text evidence="4">Homodimer.</text>
</comment>
<dbReference type="GO" id="GO:0003723">
    <property type="term" value="F:RNA binding"/>
    <property type="evidence" value="ECO:0007669"/>
    <property type="project" value="InterPro"/>
</dbReference>
<sequence length="252" mass="28891">MIMKRFAAIVSYDGTDFFGFQNQPGLRTVQGKFEEALHRIHKFCISSQGAGRTDTGVHGFGQVIAFDSNLDRLEATTMRDALNANLPSDMYVRKVHEVDENFSPRFAAKKRIYHYYIQTSSEPDIFRRRFVWWFPYSLDIKSMRRAAVNLLGEHDFAAFRTGKDDRNPVRTITAIRIIRYKPYIILIRVEGISFLKRMVRNIVGTLVKVGTGSVSEESVSEFLSSHDRSTLPGTAPPQGLVFYKVIFDEFET</sequence>
<dbReference type="Pfam" id="PF01416">
    <property type="entry name" value="PseudoU_synth_1"/>
    <property type="match status" value="2"/>
</dbReference>
<dbReference type="FunFam" id="3.30.70.580:FF:000001">
    <property type="entry name" value="tRNA pseudouridine synthase A"/>
    <property type="match status" value="1"/>
</dbReference>
<keyword evidence="2 4" id="KW-0819">tRNA processing</keyword>
<evidence type="ECO:0000259" key="8">
    <source>
        <dbReference type="Pfam" id="PF01416"/>
    </source>
</evidence>
<dbReference type="InterPro" id="IPR020097">
    <property type="entry name" value="PsdUridine_synth_TruA_a/b_dom"/>
</dbReference>
<evidence type="ECO:0000256" key="1">
    <source>
        <dbReference type="ARBA" id="ARBA00009375"/>
    </source>
</evidence>
<evidence type="ECO:0000256" key="7">
    <source>
        <dbReference type="RuleBase" id="RU003792"/>
    </source>
</evidence>
<evidence type="ECO:0000256" key="5">
    <source>
        <dbReference type="PIRSR" id="PIRSR001430-1"/>
    </source>
</evidence>
<dbReference type="eggNOG" id="COG0101">
    <property type="taxonomic scope" value="Bacteria"/>
</dbReference>
<dbReference type="NCBIfam" id="TIGR00071">
    <property type="entry name" value="hisT_truA"/>
    <property type="match status" value="1"/>
</dbReference>
<comment type="similarity">
    <text evidence="1 4 7">Belongs to the tRNA pseudouridine synthase TruA family.</text>
</comment>
<reference evidence="9 10" key="1">
    <citation type="journal article" date="2012" name="Genome Biol. Evol.">
        <title>Genome Sequence of the Mesophilic Thermotogales Bacterium Mesotoga prima MesG1.Ag.4.2 Reveals the Largest Thermotogales Genome To Date.</title>
        <authorList>
            <person name="Zhaxybayeva O."/>
            <person name="Swithers K.S."/>
            <person name="Foght J."/>
            <person name="Green A.G."/>
            <person name="Bruce D."/>
            <person name="Detter C."/>
            <person name="Han S."/>
            <person name="Teshima H."/>
            <person name="Han J."/>
            <person name="Woyke T."/>
            <person name="Pitluck S."/>
            <person name="Nolan M."/>
            <person name="Ivanova N."/>
            <person name="Pati A."/>
            <person name="Land M.L."/>
            <person name="Dlutek M."/>
            <person name="Doolittle W.F."/>
            <person name="Noll K.M."/>
            <person name="Nesbo C.L."/>
        </authorList>
    </citation>
    <scope>NUCLEOTIDE SEQUENCE [LARGE SCALE GENOMIC DNA]</scope>
    <source>
        <strain evidence="10">mesG1.Ag.4.2</strain>
    </source>
</reference>
<dbReference type="PANTHER" id="PTHR11142:SF0">
    <property type="entry name" value="TRNA PSEUDOURIDINE SYNTHASE-LIKE 1"/>
    <property type="match status" value="1"/>
</dbReference>
<name>I2F378_9BACT</name>
<dbReference type="PANTHER" id="PTHR11142">
    <property type="entry name" value="PSEUDOURIDYLATE SYNTHASE"/>
    <property type="match status" value="1"/>
</dbReference>
<comment type="caution">
    <text evidence="4">Lacks conserved residue(s) required for the propagation of feature annotation.</text>
</comment>
<feature type="active site" description="Nucleophile" evidence="4 5">
    <location>
        <position position="54"/>
    </location>
</feature>
<evidence type="ECO:0000256" key="3">
    <source>
        <dbReference type="ARBA" id="ARBA00023235"/>
    </source>
</evidence>
<accession>I2F378</accession>
<keyword evidence="10" id="KW-1185">Reference proteome</keyword>
<evidence type="ECO:0000256" key="4">
    <source>
        <dbReference type="HAMAP-Rule" id="MF_00171"/>
    </source>
</evidence>
<dbReference type="InterPro" id="IPR001406">
    <property type="entry name" value="PsdUridine_synth_TruA"/>
</dbReference>
<feature type="binding site" evidence="4 6">
    <location>
        <position position="113"/>
    </location>
    <ligand>
        <name>substrate</name>
    </ligand>
</feature>
<dbReference type="HAMAP" id="MF_00171">
    <property type="entry name" value="TruA"/>
    <property type="match status" value="1"/>
</dbReference>
<dbReference type="PIRSF" id="PIRSF001430">
    <property type="entry name" value="tRNA_psdUrid_synth"/>
    <property type="match status" value="1"/>
</dbReference>
<dbReference type="KEGG" id="mpg:Theba_0664"/>
<dbReference type="AlphaFoldDB" id="I2F378"/>
<gene>
    <name evidence="4" type="primary">truA</name>
    <name evidence="9" type="ORF">Theba_0664</name>
</gene>
<dbReference type="InterPro" id="IPR020103">
    <property type="entry name" value="PsdUridine_synth_cat_dom_sf"/>
</dbReference>
<evidence type="ECO:0000256" key="2">
    <source>
        <dbReference type="ARBA" id="ARBA00022694"/>
    </source>
</evidence>
<proteinExistence type="inferred from homology"/>
<evidence type="ECO:0000256" key="6">
    <source>
        <dbReference type="PIRSR" id="PIRSR001430-2"/>
    </source>
</evidence>
<dbReference type="CDD" id="cd02570">
    <property type="entry name" value="PseudoU_synth_EcTruA"/>
    <property type="match status" value="1"/>
</dbReference>
<dbReference type="EMBL" id="CP003532">
    <property type="protein sequence ID" value="AFK06381.1"/>
    <property type="molecule type" value="Genomic_DNA"/>
</dbReference>
<dbReference type="Proteomes" id="UP000002881">
    <property type="component" value="Chromosome"/>
</dbReference>
<keyword evidence="3 4" id="KW-0413">Isomerase</keyword>
<dbReference type="Gene3D" id="3.30.70.580">
    <property type="entry name" value="Pseudouridine synthase I, catalytic domain, N-terminal subdomain"/>
    <property type="match status" value="1"/>
</dbReference>
<dbReference type="STRING" id="660470.Theba_0664"/>
<comment type="catalytic activity">
    <reaction evidence="4 7">
        <text>uridine(38/39/40) in tRNA = pseudouridine(38/39/40) in tRNA</text>
        <dbReference type="Rhea" id="RHEA:22376"/>
        <dbReference type="Rhea" id="RHEA-COMP:10085"/>
        <dbReference type="Rhea" id="RHEA-COMP:10087"/>
        <dbReference type="ChEBI" id="CHEBI:65314"/>
        <dbReference type="ChEBI" id="CHEBI:65315"/>
        <dbReference type="EC" id="5.4.99.12"/>
    </reaction>
</comment>
<dbReference type="InterPro" id="IPR020094">
    <property type="entry name" value="TruA/RsuA/RluB/E/F_N"/>
</dbReference>
<dbReference type="GO" id="GO:0031119">
    <property type="term" value="P:tRNA pseudouridine synthesis"/>
    <property type="evidence" value="ECO:0007669"/>
    <property type="project" value="UniProtKB-UniRule"/>
</dbReference>
<organism evidence="9 10">
    <name type="scientific">Mesotoga prima MesG1.Ag.4.2</name>
    <dbReference type="NCBI Taxonomy" id="660470"/>
    <lineage>
        <taxon>Bacteria</taxon>
        <taxon>Thermotogati</taxon>
        <taxon>Thermotogota</taxon>
        <taxon>Thermotogae</taxon>
        <taxon>Kosmotogales</taxon>
        <taxon>Kosmotogaceae</taxon>
        <taxon>Mesotoga</taxon>
    </lineage>
</organism>
<dbReference type="SUPFAM" id="SSF55120">
    <property type="entry name" value="Pseudouridine synthase"/>
    <property type="match status" value="1"/>
</dbReference>
<comment type="function">
    <text evidence="4">Formation of pseudouridine at positions 38, 39 and 40 in the anticodon stem and loop of transfer RNAs.</text>
</comment>
<dbReference type="EC" id="5.4.99.12" evidence="4"/>
<feature type="domain" description="Pseudouridine synthase I TruA alpha/beta" evidence="8">
    <location>
        <begin position="8"/>
        <end position="106"/>
    </location>
</feature>
<dbReference type="HOGENOM" id="CLU_014673_0_1_0"/>
<dbReference type="GO" id="GO:0160147">
    <property type="term" value="F:tRNA pseudouridine(38-40) synthase activity"/>
    <property type="evidence" value="ECO:0007669"/>
    <property type="project" value="UniProtKB-EC"/>
</dbReference>
<evidence type="ECO:0000313" key="10">
    <source>
        <dbReference type="Proteomes" id="UP000002881"/>
    </source>
</evidence>
<feature type="domain" description="Pseudouridine synthase I TruA alpha/beta" evidence="8">
    <location>
        <begin position="146"/>
        <end position="248"/>
    </location>
</feature>
<evidence type="ECO:0000313" key="9">
    <source>
        <dbReference type="EMBL" id="AFK06381.1"/>
    </source>
</evidence>
<dbReference type="InterPro" id="IPR020095">
    <property type="entry name" value="PsdUridine_synth_TruA_C"/>
</dbReference>
<dbReference type="Gene3D" id="3.30.70.660">
    <property type="entry name" value="Pseudouridine synthase I, catalytic domain, C-terminal subdomain"/>
    <property type="match status" value="1"/>
</dbReference>